<comment type="caution">
    <text evidence="1">Lacks conserved residue(s) required for the propagation of feature annotation.</text>
</comment>
<dbReference type="SUPFAM" id="SSF53187">
    <property type="entry name" value="Zn-dependent exopeptidases"/>
    <property type="match status" value="1"/>
</dbReference>
<evidence type="ECO:0000313" key="3">
    <source>
        <dbReference type="EMBL" id="CAH0530065.1"/>
    </source>
</evidence>
<proteinExistence type="inferred from homology"/>
<feature type="domain" description="Peptidase M14" evidence="2">
    <location>
        <begin position="30"/>
        <end position="306"/>
    </location>
</feature>
<dbReference type="Proteomes" id="UP000838160">
    <property type="component" value="Unassembled WGS sequence"/>
</dbReference>
<organism evidence="3 4">
    <name type="scientific">Vibrio hippocampi</name>
    <dbReference type="NCBI Taxonomy" id="654686"/>
    <lineage>
        <taxon>Bacteria</taxon>
        <taxon>Pseudomonadati</taxon>
        <taxon>Pseudomonadota</taxon>
        <taxon>Gammaproteobacteria</taxon>
        <taxon>Vibrionales</taxon>
        <taxon>Vibrionaceae</taxon>
        <taxon>Vibrio</taxon>
    </lineage>
</organism>
<dbReference type="CDD" id="cd06231">
    <property type="entry name" value="M14_REP34-like"/>
    <property type="match status" value="1"/>
</dbReference>
<dbReference type="EMBL" id="CAKLCM010000003">
    <property type="protein sequence ID" value="CAH0530065.1"/>
    <property type="molecule type" value="Genomic_DNA"/>
</dbReference>
<sequence>MKNRCHYPIGTPGQKWTEKEVTEWRNQTQIQRSYQQDVVSKIQQLEHHWIVESYGALSYDTERYPLYVLKNSAWHPDKPTVLITGGVHGYETSGVQGALLFAAQHAADYQADFNLVIAPCVSPWGYETINRWNPNAVDPNRSFYQDSVSEEAALVMDMVAKLDGDILVHIDLHETTDTDESEFRPALAAREGLEYIEDNVPDGFYLVGNTEKPAAQFQSAIIAAVEKVTHIAPADTQGKIIGAEVVQKGVINYPLKRLHLCTSMTECEYSTTTEVYPDSPNVSTQQCNLAQVAAITGALDYLKSQD</sequence>
<evidence type="ECO:0000313" key="4">
    <source>
        <dbReference type="Proteomes" id="UP000838160"/>
    </source>
</evidence>
<keyword evidence="4" id="KW-1185">Reference proteome</keyword>
<reference evidence="3" key="1">
    <citation type="submission" date="2021-12" db="EMBL/GenBank/DDBJ databases">
        <authorList>
            <person name="Rodrigo-Torres L."/>
            <person name="Arahal R. D."/>
            <person name="Lucena T."/>
        </authorList>
    </citation>
    <scope>NUCLEOTIDE SEQUENCE</scope>
    <source>
        <strain evidence="3">CECT 8226</strain>
    </source>
</reference>
<dbReference type="PROSITE" id="PS52035">
    <property type="entry name" value="PEPTIDASE_M14"/>
    <property type="match status" value="1"/>
</dbReference>
<comment type="similarity">
    <text evidence="1">Belongs to the peptidase M14 family.</text>
</comment>
<dbReference type="Gene3D" id="3.40.630.10">
    <property type="entry name" value="Zn peptidases"/>
    <property type="match status" value="1"/>
</dbReference>
<evidence type="ECO:0000256" key="1">
    <source>
        <dbReference type="PROSITE-ProRule" id="PRU01379"/>
    </source>
</evidence>
<name>A0ABN8DPX4_9VIBR</name>
<accession>A0ABN8DPX4</accession>
<gene>
    <name evidence="3" type="ORF">VHP8226_03793</name>
</gene>
<protein>
    <recommendedName>
        <fullName evidence="2">Peptidase M14 domain-containing protein</fullName>
    </recommendedName>
</protein>
<dbReference type="Pfam" id="PF00246">
    <property type="entry name" value="Peptidase_M14"/>
    <property type="match status" value="1"/>
</dbReference>
<comment type="caution">
    <text evidence="3">The sequence shown here is derived from an EMBL/GenBank/DDBJ whole genome shotgun (WGS) entry which is preliminary data.</text>
</comment>
<evidence type="ECO:0000259" key="2">
    <source>
        <dbReference type="PROSITE" id="PS52035"/>
    </source>
</evidence>
<dbReference type="InterPro" id="IPR000834">
    <property type="entry name" value="Peptidase_M14"/>
</dbReference>
<dbReference type="RefSeq" id="WP_237486579.1">
    <property type="nucleotide sequence ID" value="NZ_CAKLCM010000003.1"/>
</dbReference>